<dbReference type="PANTHER" id="PTHR10961">
    <property type="entry name" value="PEROXISOMAL SARCOSINE OXIDASE"/>
    <property type="match status" value="1"/>
</dbReference>
<sequence length="233" mass="25527">MHVAIVGAGVIGAMSVWRLARRGIEVTLFDRYAPAHDRSATGGESRIFRVACKEGARHVPLVRESLAMWRELESETDRLLLYQTGVATISAAHASGMRAIRETAAQFDLRLEALERDLASERFPAVPSRARRDDAVRSRRRRAALRSRGASAVALGANLRTYTSVDAIESFDDHVALRISGAKQTFFHVVMAPGGWASFDPALAALPLVTRRISLGWFAPRSPSATTSRTRSC</sequence>
<dbReference type="AlphaFoldDB" id="U3UB49"/>
<dbReference type="GO" id="GO:0050660">
    <property type="term" value="F:flavin adenine dinucleotide binding"/>
    <property type="evidence" value="ECO:0007669"/>
    <property type="project" value="InterPro"/>
</dbReference>
<dbReference type="InterPro" id="IPR006076">
    <property type="entry name" value="FAD-dep_OxRdtase"/>
</dbReference>
<evidence type="ECO:0000259" key="5">
    <source>
        <dbReference type="Pfam" id="PF01266"/>
    </source>
</evidence>
<evidence type="ECO:0000313" key="6">
    <source>
        <dbReference type="EMBL" id="CCD40203.1"/>
    </source>
</evidence>
<evidence type="ECO:0000256" key="2">
    <source>
        <dbReference type="ARBA" id="ARBA00022630"/>
    </source>
</evidence>
<evidence type="ECO:0000256" key="3">
    <source>
        <dbReference type="ARBA" id="ARBA00022827"/>
    </source>
</evidence>
<name>U3UB49_9BURK</name>
<protein>
    <submittedName>
        <fullName evidence="6">WGS project CAFE00000000 data, contig bkir_c65</fullName>
    </submittedName>
</protein>
<evidence type="ECO:0000256" key="4">
    <source>
        <dbReference type="ARBA" id="ARBA00023002"/>
    </source>
</evidence>
<comment type="caution">
    <text evidence="6">The sequence shown here is derived from an EMBL/GenBank/DDBJ whole genome shotgun (WGS) entry which is preliminary data.</text>
</comment>
<evidence type="ECO:0000313" key="7">
    <source>
        <dbReference type="Proteomes" id="UP000003511"/>
    </source>
</evidence>
<keyword evidence="7" id="KW-1185">Reference proteome</keyword>
<keyword evidence="4" id="KW-0560">Oxidoreductase</keyword>
<dbReference type="SUPFAM" id="SSF51905">
    <property type="entry name" value="FAD/NAD(P)-binding domain"/>
    <property type="match status" value="1"/>
</dbReference>
<reference evidence="6 7" key="1">
    <citation type="submission" date="2011-09" db="EMBL/GenBank/DDBJ databases">
        <authorList>
            <person name="Carlier A."/>
        </authorList>
    </citation>
    <scope>NUCLEOTIDE SEQUENCE [LARGE SCALE GENOMIC DNA]</scope>
    <source>
        <strain evidence="6 7">UZHbot1</strain>
    </source>
</reference>
<dbReference type="EMBL" id="CAFE01000240">
    <property type="protein sequence ID" value="CCD40203.1"/>
    <property type="molecule type" value="Genomic_DNA"/>
</dbReference>
<keyword evidence="2" id="KW-0285">Flavoprotein</keyword>
<dbReference type="InterPro" id="IPR036188">
    <property type="entry name" value="FAD/NAD-bd_sf"/>
</dbReference>
<dbReference type="HOGENOM" id="CLU_007884_2_1_4"/>
<organism evidence="6 7">
    <name type="scientific">Candidatus Paraburkholderia kirkii UZHbot1</name>
    <dbReference type="NCBI Taxonomy" id="1055526"/>
    <lineage>
        <taxon>Bacteria</taxon>
        <taxon>Pseudomonadati</taxon>
        <taxon>Pseudomonadota</taxon>
        <taxon>Betaproteobacteria</taxon>
        <taxon>Burkholderiales</taxon>
        <taxon>Burkholderiaceae</taxon>
        <taxon>Paraburkholderia</taxon>
    </lineage>
</organism>
<dbReference type="GO" id="GO:0008115">
    <property type="term" value="F:sarcosine oxidase activity"/>
    <property type="evidence" value="ECO:0007669"/>
    <property type="project" value="TreeGrafter"/>
</dbReference>
<comment type="cofactor">
    <cofactor evidence="1">
        <name>FAD</name>
        <dbReference type="ChEBI" id="CHEBI:57692"/>
    </cofactor>
</comment>
<dbReference type="Proteomes" id="UP000003511">
    <property type="component" value="Unassembled WGS sequence"/>
</dbReference>
<dbReference type="STRING" id="1055526.BKIR_c65_0007"/>
<keyword evidence="3" id="KW-0274">FAD</keyword>
<reference evidence="6 7" key="2">
    <citation type="submission" date="2011-10" db="EMBL/GenBank/DDBJ databases">
        <title>Draft genome sequence of Candidatus Burkholderia kirkii.</title>
        <authorList>
            <person name="Carlier A.L."/>
            <person name="Eberl L."/>
        </authorList>
    </citation>
    <scope>NUCLEOTIDE SEQUENCE [LARGE SCALE GENOMIC DNA]</scope>
    <source>
        <strain evidence="6 7">UZHbot1</strain>
    </source>
</reference>
<evidence type="ECO:0000256" key="1">
    <source>
        <dbReference type="ARBA" id="ARBA00001974"/>
    </source>
</evidence>
<dbReference type="BioCyc" id="CBUR1055526:G10QW-364-MONOMER"/>
<dbReference type="Gene3D" id="3.50.50.60">
    <property type="entry name" value="FAD/NAD(P)-binding domain"/>
    <property type="match status" value="1"/>
</dbReference>
<feature type="domain" description="FAD dependent oxidoreductase" evidence="5">
    <location>
        <begin position="2"/>
        <end position="213"/>
    </location>
</feature>
<gene>
    <name evidence="6" type="ORF">BKIR_c65_0007</name>
</gene>
<accession>U3UB49</accession>
<dbReference type="PANTHER" id="PTHR10961:SF7">
    <property type="entry name" value="FAD DEPENDENT OXIDOREDUCTASE DOMAIN-CONTAINING PROTEIN"/>
    <property type="match status" value="1"/>
</dbReference>
<proteinExistence type="predicted"/>
<dbReference type="InterPro" id="IPR045170">
    <property type="entry name" value="MTOX"/>
</dbReference>
<dbReference type="Pfam" id="PF01266">
    <property type="entry name" value="DAO"/>
    <property type="match status" value="1"/>
</dbReference>